<reference evidence="1 3" key="1">
    <citation type="submission" date="2016-08" db="EMBL/GenBank/DDBJ databases">
        <title>Moorella thermoacetica DSM 103132.</title>
        <authorList>
            <person name="Jendresen C.B."/>
            <person name="Redl S.M."/>
            <person name="Jensen T.O."/>
            <person name="Nielsen A.T."/>
        </authorList>
    </citation>
    <scope>NUCLEOTIDE SEQUENCE [LARGE SCALE GENOMIC DNA]</scope>
    <source>
        <strain evidence="1 3">DSM 103132</strain>
    </source>
</reference>
<proteinExistence type="predicted"/>
<organism evidence="1 3">
    <name type="scientific">Neomoorella thermoacetica</name>
    <name type="common">Clostridium thermoaceticum</name>
    <dbReference type="NCBI Taxonomy" id="1525"/>
    <lineage>
        <taxon>Bacteria</taxon>
        <taxon>Bacillati</taxon>
        <taxon>Bacillota</taxon>
        <taxon>Clostridia</taxon>
        <taxon>Neomoorellales</taxon>
        <taxon>Neomoorellaceae</taxon>
        <taxon>Neomoorella</taxon>
    </lineage>
</organism>
<evidence type="ECO:0000313" key="3">
    <source>
        <dbReference type="Proteomes" id="UP000094598"/>
    </source>
</evidence>
<evidence type="ECO:0000313" key="1">
    <source>
        <dbReference type="EMBL" id="AOQ23022.1"/>
    </source>
</evidence>
<dbReference type="Proteomes" id="UP000322283">
    <property type="component" value="Unassembled WGS sequence"/>
</dbReference>
<sequence>MIEWTEITTPTQLFYHLDRGEVAVFPLDDGVAFLQRVPEGWYKIIVQPRFVPGVEFRQDKKEAVQALFEELRGKGISFWVFPGSELERVDAPWWKRAVGKVLCRIWGM</sequence>
<dbReference type="Proteomes" id="UP000094598">
    <property type="component" value="Chromosome"/>
</dbReference>
<accession>A0AAC9HFI0</accession>
<evidence type="ECO:0000313" key="4">
    <source>
        <dbReference type="Proteomes" id="UP000322283"/>
    </source>
</evidence>
<dbReference type="EMBL" id="CP017019">
    <property type="protein sequence ID" value="AOQ23022.1"/>
    <property type="molecule type" value="Genomic_DNA"/>
</dbReference>
<keyword evidence="4" id="KW-1185">Reference proteome</keyword>
<reference evidence="2 4" key="2">
    <citation type="submission" date="2019-05" db="EMBL/GenBank/DDBJ databases">
        <title>Genome sequence of Moorella thermoacetica ATCC 33924.</title>
        <authorList>
            <person name="Poehlein A."/>
            <person name="Bengelsdorf F.R."/>
            <person name="Duerre P."/>
            <person name="Daniel R."/>
        </authorList>
    </citation>
    <scope>NUCLEOTIDE SEQUENCE [LARGE SCALE GENOMIC DNA]</scope>
    <source>
        <strain evidence="2 4">ATCC 33924</strain>
    </source>
</reference>
<protein>
    <submittedName>
        <fullName evidence="1">Uncharacterized protein</fullName>
    </submittedName>
</protein>
<evidence type="ECO:0000313" key="2">
    <source>
        <dbReference type="EMBL" id="TYL07264.1"/>
    </source>
</evidence>
<dbReference type="EMBL" id="VCDX01000020">
    <property type="protein sequence ID" value="TYL07264.1"/>
    <property type="molecule type" value="Genomic_DNA"/>
</dbReference>
<name>A0AAC9HFI0_NEOTH</name>
<dbReference type="RefSeq" id="WP_069588188.1">
    <property type="nucleotide sequence ID" value="NZ_CP017019.1"/>
</dbReference>
<dbReference type="AlphaFoldDB" id="A0AAC9HFI0"/>
<gene>
    <name evidence="1" type="ORF">Maut_00555</name>
    <name evidence="2" type="ORF">MTAT_29400</name>
</gene>